<sequence length="55" mass="6408">MSEEDRQAVEYFKQWMSPNGGGLAQWIEHFLNQGDEAKLKQISQLYDKIKAVFGF</sequence>
<dbReference type="AlphaFoldDB" id="X1HRY8"/>
<organism evidence="1">
    <name type="scientific">marine sediment metagenome</name>
    <dbReference type="NCBI Taxonomy" id="412755"/>
    <lineage>
        <taxon>unclassified sequences</taxon>
        <taxon>metagenomes</taxon>
        <taxon>ecological metagenomes</taxon>
    </lineage>
</organism>
<evidence type="ECO:0000313" key="1">
    <source>
        <dbReference type="EMBL" id="GAH72237.1"/>
    </source>
</evidence>
<gene>
    <name evidence="1" type="ORF">S03H2_49411</name>
</gene>
<name>X1HRY8_9ZZZZ</name>
<reference evidence="1" key="1">
    <citation type="journal article" date="2014" name="Front. Microbiol.">
        <title>High frequency of phylogenetically diverse reductive dehalogenase-homologous genes in deep subseafloor sedimentary metagenomes.</title>
        <authorList>
            <person name="Kawai M."/>
            <person name="Futagami T."/>
            <person name="Toyoda A."/>
            <person name="Takaki Y."/>
            <person name="Nishi S."/>
            <person name="Hori S."/>
            <person name="Arai W."/>
            <person name="Tsubouchi T."/>
            <person name="Morono Y."/>
            <person name="Uchiyama I."/>
            <person name="Ito T."/>
            <person name="Fujiyama A."/>
            <person name="Inagaki F."/>
            <person name="Takami H."/>
        </authorList>
    </citation>
    <scope>NUCLEOTIDE SEQUENCE</scope>
    <source>
        <strain evidence="1">Expedition CK06-06</strain>
    </source>
</reference>
<dbReference type="EMBL" id="BARU01031224">
    <property type="protein sequence ID" value="GAH72237.1"/>
    <property type="molecule type" value="Genomic_DNA"/>
</dbReference>
<comment type="caution">
    <text evidence="1">The sequence shown here is derived from an EMBL/GenBank/DDBJ whole genome shotgun (WGS) entry which is preliminary data.</text>
</comment>
<proteinExistence type="predicted"/>
<accession>X1HRY8</accession>
<protein>
    <submittedName>
        <fullName evidence="1">Uncharacterized protein</fullName>
    </submittedName>
</protein>